<comment type="caution">
    <text evidence="2">The sequence shown here is derived from an EMBL/GenBank/DDBJ whole genome shotgun (WGS) entry which is preliminary data.</text>
</comment>
<evidence type="ECO:0000313" key="2">
    <source>
        <dbReference type="EMBL" id="MBB3064953.1"/>
    </source>
</evidence>
<sequence>MRKTFWTALAISAVLASGVASQAQARAQQVWGMGIAASAIALYGLIADQERDDGNYATLGGGWYDAIDTVDEAGEAHLEFRPGVSIWKLQPLLGVGVTTDGSVMAYAGGRFDVFLGDDLVLSPSLAPAVYAEGDGKDLGSNVVLRFAIDAQYKLENDSRVGLGMYHMSHGNVFGDDNPGVDTLFLSYTIPFGR</sequence>
<feature type="signal peptide" evidence="1">
    <location>
        <begin position="1"/>
        <end position="25"/>
    </location>
</feature>
<accession>A0A839SVI1</accession>
<evidence type="ECO:0000313" key="3">
    <source>
        <dbReference type="Proteomes" id="UP000581135"/>
    </source>
</evidence>
<keyword evidence="1" id="KW-0732">Signal</keyword>
<protein>
    <recommendedName>
        <fullName evidence="4">Lipid A 3-O-deacylase (PagL)</fullName>
    </recommendedName>
</protein>
<dbReference type="RefSeq" id="WP_183415775.1">
    <property type="nucleotide sequence ID" value="NZ_JACHXA010000003.1"/>
</dbReference>
<dbReference type="Pfam" id="PF09411">
    <property type="entry name" value="PagL"/>
    <property type="match status" value="1"/>
</dbReference>
<keyword evidence="3" id="KW-1185">Reference proteome</keyword>
<dbReference type="EMBL" id="JACHXA010000003">
    <property type="protein sequence ID" value="MBB3064953.1"/>
    <property type="molecule type" value="Genomic_DNA"/>
</dbReference>
<evidence type="ECO:0000256" key="1">
    <source>
        <dbReference type="SAM" id="SignalP"/>
    </source>
</evidence>
<organism evidence="2 3">
    <name type="scientific">Limibacillus halophilus</name>
    <dbReference type="NCBI Taxonomy" id="1579333"/>
    <lineage>
        <taxon>Bacteria</taxon>
        <taxon>Pseudomonadati</taxon>
        <taxon>Pseudomonadota</taxon>
        <taxon>Alphaproteobacteria</taxon>
        <taxon>Rhodospirillales</taxon>
        <taxon>Rhodovibrionaceae</taxon>
        <taxon>Limibacillus</taxon>
    </lineage>
</organism>
<dbReference type="AlphaFoldDB" id="A0A839SVI1"/>
<name>A0A839SVI1_9PROT</name>
<feature type="chain" id="PRO_5032662417" description="Lipid A 3-O-deacylase (PagL)" evidence="1">
    <location>
        <begin position="26"/>
        <end position="193"/>
    </location>
</feature>
<dbReference type="Gene3D" id="2.40.160.20">
    <property type="match status" value="1"/>
</dbReference>
<dbReference type="Proteomes" id="UP000581135">
    <property type="component" value="Unassembled WGS sequence"/>
</dbReference>
<evidence type="ECO:0008006" key="4">
    <source>
        <dbReference type="Google" id="ProtNLM"/>
    </source>
</evidence>
<proteinExistence type="predicted"/>
<gene>
    <name evidence="2" type="ORF">FHR98_001232</name>
</gene>
<reference evidence="2 3" key="1">
    <citation type="submission" date="2020-08" db="EMBL/GenBank/DDBJ databases">
        <title>Genomic Encyclopedia of Type Strains, Phase III (KMG-III): the genomes of soil and plant-associated and newly described type strains.</title>
        <authorList>
            <person name="Whitman W."/>
        </authorList>
    </citation>
    <scope>NUCLEOTIDE SEQUENCE [LARGE SCALE GENOMIC DNA]</scope>
    <source>
        <strain evidence="2 3">CECT 8803</strain>
    </source>
</reference>
<dbReference type="InterPro" id="IPR018550">
    <property type="entry name" value="Lipid-A_deacylase-rel"/>
</dbReference>